<dbReference type="PROSITE" id="PS00741">
    <property type="entry name" value="DH_1"/>
    <property type="match status" value="1"/>
</dbReference>
<evidence type="ECO:0000313" key="11">
    <source>
        <dbReference type="Proteomes" id="UP000276133"/>
    </source>
</evidence>
<feature type="region of interest" description="Disordered" evidence="7">
    <location>
        <begin position="108"/>
        <end position="145"/>
    </location>
</feature>
<evidence type="ECO:0000256" key="7">
    <source>
        <dbReference type="SAM" id="MobiDB-lite"/>
    </source>
</evidence>
<dbReference type="CDD" id="cd00160">
    <property type="entry name" value="RhoGEF"/>
    <property type="match status" value="1"/>
</dbReference>
<dbReference type="InterPro" id="IPR051492">
    <property type="entry name" value="Dynamin-Rho_GEF"/>
</dbReference>
<keyword evidence="4" id="KW-0344">Guanine-nucleotide releasing factor</keyword>
<proteinExistence type="predicted"/>
<feature type="non-terminal residue" evidence="10">
    <location>
        <position position="1"/>
    </location>
</feature>
<dbReference type="Proteomes" id="UP000276133">
    <property type="component" value="Unassembled WGS sequence"/>
</dbReference>
<dbReference type="EMBL" id="REGN01013377">
    <property type="protein sequence ID" value="RMZ93999.1"/>
    <property type="molecule type" value="Genomic_DNA"/>
</dbReference>
<dbReference type="SMART" id="SM00721">
    <property type="entry name" value="BAR"/>
    <property type="match status" value="1"/>
</dbReference>
<dbReference type="GO" id="GO:0070161">
    <property type="term" value="C:anchoring junction"/>
    <property type="evidence" value="ECO:0007669"/>
    <property type="project" value="UniProtKB-SubCell"/>
</dbReference>
<dbReference type="AlphaFoldDB" id="A0A3M7P501"/>
<comment type="caution">
    <text evidence="10">The sequence shown here is derived from an EMBL/GenBank/DDBJ whole genome shotgun (WGS) entry which is preliminary data.</text>
</comment>
<evidence type="ECO:0000256" key="6">
    <source>
        <dbReference type="ARBA" id="ARBA00032587"/>
    </source>
</evidence>
<feature type="compositionally biased region" description="Low complexity" evidence="7">
    <location>
        <begin position="55"/>
        <end position="69"/>
    </location>
</feature>
<dbReference type="STRING" id="10195.A0A3M7P501"/>
<reference evidence="10 11" key="1">
    <citation type="journal article" date="2018" name="Sci. Rep.">
        <title>Genomic signatures of local adaptation to the degree of environmental predictability in rotifers.</title>
        <authorList>
            <person name="Franch-Gras L."/>
            <person name="Hahn C."/>
            <person name="Garcia-Roger E.M."/>
            <person name="Carmona M.J."/>
            <person name="Serra M."/>
            <person name="Gomez A."/>
        </authorList>
    </citation>
    <scope>NUCLEOTIDE SEQUENCE [LARGE SCALE GENOMIC DNA]</scope>
    <source>
        <strain evidence="10">HYR1</strain>
    </source>
</reference>
<dbReference type="PANTHER" id="PTHR22834:SF20">
    <property type="entry name" value="SH3 DOMAIN-CONTAINING PROTEIN"/>
    <property type="match status" value="1"/>
</dbReference>
<dbReference type="SMART" id="SM00325">
    <property type="entry name" value="RhoGEF"/>
    <property type="match status" value="1"/>
</dbReference>
<dbReference type="GO" id="GO:0005795">
    <property type="term" value="C:Golgi stack"/>
    <property type="evidence" value="ECO:0007669"/>
    <property type="project" value="UniProtKB-SubCell"/>
</dbReference>
<dbReference type="OrthoDB" id="6244550at2759"/>
<evidence type="ECO:0000313" key="10">
    <source>
        <dbReference type="EMBL" id="RMZ93999.1"/>
    </source>
</evidence>
<feature type="compositionally biased region" description="Low complexity" evidence="7">
    <location>
        <begin position="108"/>
        <end position="127"/>
    </location>
</feature>
<evidence type="ECO:0000259" key="9">
    <source>
        <dbReference type="PROSITE" id="PS51021"/>
    </source>
</evidence>
<evidence type="ECO:0000259" key="8">
    <source>
        <dbReference type="PROSITE" id="PS50010"/>
    </source>
</evidence>
<evidence type="ECO:0000256" key="5">
    <source>
        <dbReference type="ARBA" id="ARBA00022949"/>
    </source>
</evidence>
<comment type="subcellular location">
    <subcellularLocation>
        <location evidence="1">Cell junction</location>
    </subcellularLocation>
    <subcellularLocation>
        <location evidence="2">Golgi apparatus</location>
        <location evidence="2">Golgi stack</location>
    </subcellularLocation>
</comment>
<dbReference type="GO" id="GO:0035556">
    <property type="term" value="P:intracellular signal transduction"/>
    <property type="evidence" value="ECO:0007669"/>
    <property type="project" value="InterPro"/>
</dbReference>
<evidence type="ECO:0000256" key="3">
    <source>
        <dbReference type="ARBA" id="ARBA00018186"/>
    </source>
</evidence>
<dbReference type="InterPro" id="IPR027267">
    <property type="entry name" value="AH/BAR_dom_sf"/>
</dbReference>
<name>A0A3M7P501_BRAPC</name>
<keyword evidence="5" id="KW-0965">Cell junction</keyword>
<feature type="domain" description="DH" evidence="8">
    <location>
        <begin position="166"/>
        <end position="349"/>
    </location>
</feature>
<accession>A0A3M7P501</accession>
<sequence>ENLRKPKIYPRSIYLNYEKSPNNFSPSSTENSTDILGLNEMNGTMNDSVPENVLNSSSGSNRRNNFKSFVNKKKNIDQNNLNDSRMSILRNRLLCDLIRPLKKSISSASSKSSSFSSSLSCSSSSSSPPSPITSARRAKVVPEPEQNVSKDYESIYEDIIERKCTSKGKVVDELIQTEVDFYRVMKLLHDVYLGPNSDPLVSIELKDAIFCNIKDIVDLSSAILNDFELNILNQRPEEVKVGKCFLKNCEKIRFIYSHYAQYIEYSNNMLEKNEKSVFNFIESGLSIIRQQINTLDLQSLLLKPIQRVLKYPLLLQELIKNTESYHDDYQDLLEALKSMQDVATYINEIKRRHELIVKYGRKIKENSTITNKMSKLTMHSMIKKSNRISVKLSNALRINTVTTIDVAFDDLETKFHCVEKMIKSFIKDVAQLISSLKEFLRTQMANSESLHEYFSDDKYEEMDQYVHLNSLILNDFITKKTILLHEKVLKPLKNLLEYLQIPNKLIIKRRDKLLDYEFAKINIEKSKDKFSFKSNQENLNESKKNFEALNNQLIEELPDLVRRCTIVFDKCYQIFVLTQKNIYQNIHFEIQKLISKHFDGNVFLNDSNSCYTSLCTQLNNRLQIFMNNNLSNQNIANINRSLEYSEIAKTQSSPNSTGLDIMHKFFSTKSEPTKRIKSMFNLQRLKNLTSQDKPEITKNTLEKSDRHSKLSAGYNSSYDITQTEEIRTRLKRVYPDELFIVNEKYCGFGLSDNLNLSVHDLVYVMKRSDPCGNPDHWFVDNGNNYWKIFLFFKDPKNIYNYLEKS</sequence>
<dbReference type="GO" id="GO:0005085">
    <property type="term" value="F:guanyl-nucleotide exchange factor activity"/>
    <property type="evidence" value="ECO:0007669"/>
    <property type="project" value="UniProtKB-KW"/>
</dbReference>
<gene>
    <name evidence="10" type="ORF">BpHYR1_015843</name>
</gene>
<dbReference type="PROSITE" id="PS50010">
    <property type="entry name" value="DH_2"/>
    <property type="match status" value="1"/>
</dbReference>
<feature type="domain" description="BAR" evidence="9">
    <location>
        <begin position="393"/>
        <end position="603"/>
    </location>
</feature>
<feature type="region of interest" description="Disordered" evidence="7">
    <location>
        <begin position="46"/>
        <end position="71"/>
    </location>
</feature>
<organism evidence="10 11">
    <name type="scientific">Brachionus plicatilis</name>
    <name type="common">Marine rotifer</name>
    <name type="synonym">Brachionus muelleri</name>
    <dbReference type="NCBI Taxonomy" id="10195"/>
    <lineage>
        <taxon>Eukaryota</taxon>
        <taxon>Metazoa</taxon>
        <taxon>Spiralia</taxon>
        <taxon>Gnathifera</taxon>
        <taxon>Rotifera</taxon>
        <taxon>Eurotatoria</taxon>
        <taxon>Monogononta</taxon>
        <taxon>Pseudotrocha</taxon>
        <taxon>Ploima</taxon>
        <taxon>Brachionidae</taxon>
        <taxon>Brachionus</taxon>
    </lineage>
</organism>
<protein>
    <recommendedName>
        <fullName evidence="3">Dynamin-binding protein</fullName>
    </recommendedName>
    <alternativeName>
        <fullName evidence="6">Scaffold protein Tuba</fullName>
    </alternativeName>
</protein>
<dbReference type="Gene3D" id="1.20.900.10">
    <property type="entry name" value="Dbl homology (DH) domain"/>
    <property type="match status" value="1"/>
</dbReference>
<evidence type="ECO:0000256" key="2">
    <source>
        <dbReference type="ARBA" id="ARBA00004348"/>
    </source>
</evidence>
<dbReference type="InterPro" id="IPR004148">
    <property type="entry name" value="BAR_dom"/>
</dbReference>
<dbReference type="SUPFAM" id="SSF103657">
    <property type="entry name" value="BAR/IMD domain-like"/>
    <property type="match status" value="1"/>
</dbReference>
<dbReference type="Pfam" id="PF03114">
    <property type="entry name" value="BAR"/>
    <property type="match status" value="1"/>
</dbReference>
<keyword evidence="11" id="KW-1185">Reference proteome</keyword>
<dbReference type="InterPro" id="IPR000219">
    <property type="entry name" value="DH_dom"/>
</dbReference>
<dbReference type="InterPro" id="IPR035899">
    <property type="entry name" value="DBL_dom_sf"/>
</dbReference>
<evidence type="ECO:0000256" key="1">
    <source>
        <dbReference type="ARBA" id="ARBA00004282"/>
    </source>
</evidence>
<dbReference type="Pfam" id="PF00621">
    <property type="entry name" value="RhoGEF"/>
    <property type="match status" value="1"/>
</dbReference>
<dbReference type="InterPro" id="IPR001331">
    <property type="entry name" value="GDS_CDC24_CS"/>
</dbReference>
<dbReference type="Gene3D" id="1.20.1270.60">
    <property type="entry name" value="Arfaptin homology (AH) domain/BAR domain"/>
    <property type="match status" value="1"/>
</dbReference>
<evidence type="ECO:0000256" key="4">
    <source>
        <dbReference type="ARBA" id="ARBA00022658"/>
    </source>
</evidence>
<dbReference type="PROSITE" id="PS51021">
    <property type="entry name" value="BAR"/>
    <property type="match status" value="1"/>
</dbReference>
<dbReference type="PANTHER" id="PTHR22834">
    <property type="entry name" value="NUCLEAR FUSION PROTEIN FUS2"/>
    <property type="match status" value="1"/>
</dbReference>
<dbReference type="Gene3D" id="2.30.30.40">
    <property type="entry name" value="SH3 Domains"/>
    <property type="match status" value="1"/>
</dbReference>
<dbReference type="SUPFAM" id="SSF48065">
    <property type="entry name" value="DBL homology domain (DH-domain)"/>
    <property type="match status" value="1"/>
</dbReference>